<evidence type="ECO:0000256" key="1">
    <source>
        <dbReference type="ARBA" id="ARBA00009861"/>
    </source>
</evidence>
<proteinExistence type="inferred from homology"/>
<gene>
    <name evidence="5" type="primary">LOC100839849</name>
    <name evidence="4" type="ORF">BRADI_4g14210v3</name>
</gene>
<dbReference type="InterPro" id="IPR050317">
    <property type="entry name" value="Plant_Fungal_Acyltransferase"/>
</dbReference>
<dbReference type="Proteomes" id="UP000008810">
    <property type="component" value="Chromosome 4"/>
</dbReference>
<dbReference type="Pfam" id="PF02458">
    <property type="entry name" value="Transferase"/>
    <property type="match status" value="1"/>
</dbReference>
<dbReference type="AlphaFoldDB" id="A0A0Q3HHM8"/>
<comment type="similarity">
    <text evidence="1">Belongs to the plant acyltransferase family.</text>
</comment>
<dbReference type="ExpressionAtlas" id="A0A0Q3HHM8">
    <property type="expression patterns" value="baseline"/>
</dbReference>
<evidence type="ECO:0000313" key="4">
    <source>
        <dbReference type="EMBL" id="KQJ87915.1"/>
    </source>
</evidence>
<dbReference type="PANTHER" id="PTHR31642">
    <property type="entry name" value="TRICHOTHECENE 3-O-ACETYLTRANSFERASE"/>
    <property type="match status" value="1"/>
</dbReference>
<dbReference type="RefSeq" id="XP_003575891.1">
    <property type="nucleotide sequence ID" value="XM_003575843.4"/>
</dbReference>
<reference evidence="4 5" key="1">
    <citation type="journal article" date="2010" name="Nature">
        <title>Genome sequencing and analysis of the model grass Brachypodium distachyon.</title>
        <authorList>
            <consortium name="International Brachypodium Initiative"/>
        </authorList>
    </citation>
    <scope>NUCLEOTIDE SEQUENCE [LARGE SCALE GENOMIC DNA]</scope>
    <source>
        <strain evidence="4 5">Bd21</strain>
    </source>
</reference>
<dbReference type="PANTHER" id="PTHR31642:SF178">
    <property type="entry name" value="OMEGA-HYDROXYPALMITATE O-FERULOYL TRANSFERASE"/>
    <property type="match status" value="1"/>
</dbReference>
<keyword evidence="6" id="KW-1185">Reference proteome</keyword>
<dbReference type="EMBL" id="CM000883">
    <property type="protein sequence ID" value="KQJ87915.1"/>
    <property type="molecule type" value="Genomic_DNA"/>
</dbReference>
<dbReference type="OrthoDB" id="586091at2759"/>
<evidence type="ECO:0000256" key="2">
    <source>
        <dbReference type="ARBA" id="ARBA00022679"/>
    </source>
</evidence>
<evidence type="ECO:0000313" key="6">
    <source>
        <dbReference type="Proteomes" id="UP000008810"/>
    </source>
</evidence>
<reference evidence="4" key="2">
    <citation type="submission" date="2017-06" db="EMBL/GenBank/DDBJ databases">
        <title>WGS assembly of Brachypodium distachyon.</title>
        <authorList>
            <consortium name="The International Brachypodium Initiative"/>
            <person name="Lucas S."/>
            <person name="Harmon-Smith M."/>
            <person name="Lail K."/>
            <person name="Tice H."/>
            <person name="Grimwood J."/>
            <person name="Bruce D."/>
            <person name="Barry K."/>
            <person name="Shu S."/>
            <person name="Lindquist E."/>
            <person name="Wang M."/>
            <person name="Pitluck S."/>
            <person name="Vogel J.P."/>
            <person name="Garvin D.F."/>
            <person name="Mockler T.C."/>
            <person name="Schmutz J."/>
            <person name="Rokhsar D."/>
            <person name="Bevan M.W."/>
        </authorList>
    </citation>
    <scope>NUCLEOTIDE SEQUENCE</scope>
    <source>
        <strain evidence="4">Bd21</strain>
    </source>
</reference>
<dbReference type="InterPro" id="IPR023213">
    <property type="entry name" value="CAT-like_dom_sf"/>
</dbReference>
<organism evidence="4">
    <name type="scientific">Brachypodium distachyon</name>
    <name type="common">Purple false brome</name>
    <name type="synonym">Trachynia distachya</name>
    <dbReference type="NCBI Taxonomy" id="15368"/>
    <lineage>
        <taxon>Eukaryota</taxon>
        <taxon>Viridiplantae</taxon>
        <taxon>Streptophyta</taxon>
        <taxon>Embryophyta</taxon>
        <taxon>Tracheophyta</taxon>
        <taxon>Spermatophyta</taxon>
        <taxon>Magnoliopsida</taxon>
        <taxon>Liliopsida</taxon>
        <taxon>Poales</taxon>
        <taxon>Poaceae</taxon>
        <taxon>BOP clade</taxon>
        <taxon>Pooideae</taxon>
        <taxon>Stipodae</taxon>
        <taxon>Brachypodieae</taxon>
        <taxon>Brachypodium</taxon>
    </lineage>
</organism>
<sequence>MHIRVVSHRLVKASDPSLNKPRVDAVSNLDLDPNSIQGSVTCVYPKPAKGGDFNGVVAAFEAHFPTLLNHFYPLTGRIVFDPSSPMIPELHCHNQGAELIVADAGVPLCSLDWGSSEESLKRIQLPYAEEIPLSVQLISFTCGGFAVVWSGNNLMGDGNMGMNLVKMWSELVRSGGTSFTGQAPNHDRSLFRPRDPPSYRASIEGLFTSSSEGGMVNALTAEQSFIERLYYIEASDIARLRHMASTASRAQAVSAYLWKVFAAVVGSSKLLAESDKRCRMLWWVDGRRVLAPELRSKLGNYAGNVVAYAVREADVETILEKPLPELAMMVRETIASIDGEHIQGLVDWIEVHKPHKFIETPIVGLGSPTLGQTMWSSFPTDTDFGFGHASLALPVDSRGRLCAGVLCIGQRPGDSGSWVLSAYIWPRLAAALEADKERIFKPLTPEYLGFTPATAKYDLLPDPRPRL</sequence>
<dbReference type="EnsemblPlants" id="KQJ87915">
    <property type="protein sequence ID" value="KQJ87915"/>
    <property type="gene ID" value="BRADI_4g14210v3"/>
</dbReference>
<dbReference type="Gramene" id="KQJ87915">
    <property type="protein sequence ID" value="KQJ87915"/>
    <property type="gene ID" value="BRADI_4g14210v3"/>
</dbReference>
<reference evidence="5" key="3">
    <citation type="submission" date="2018-08" db="UniProtKB">
        <authorList>
            <consortium name="EnsemblPlants"/>
        </authorList>
    </citation>
    <scope>IDENTIFICATION</scope>
    <source>
        <strain evidence="5">cv. Bd21</strain>
    </source>
</reference>
<accession>A0A0Q3HHM8</accession>
<evidence type="ECO:0000256" key="3">
    <source>
        <dbReference type="ARBA" id="ARBA00023315"/>
    </source>
</evidence>
<name>A0A0Q3HHM8_BRADI</name>
<keyword evidence="2" id="KW-0808">Transferase</keyword>
<evidence type="ECO:0000313" key="5">
    <source>
        <dbReference type="EnsemblPlants" id="KQJ87915"/>
    </source>
</evidence>
<dbReference type="Gene3D" id="3.30.559.10">
    <property type="entry name" value="Chloramphenicol acetyltransferase-like domain"/>
    <property type="match status" value="2"/>
</dbReference>
<dbReference type="KEGG" id="bdi:100839849"/>
<dbReference type="GO" id="GO:0016747">
    <property type="term" value="F:acyltransferase activity, transferring groups other than amino-acyl groups"/>
    <property type="evidence" value="ECO:0000318"/>
    <property type="project" value="GO_Central"/>
</dbReference>
<keyword evidence="3" id="KW-0012">Acyltransferase</keyword>
<protein>
    <submittedName>
        <fullName evidence="4 5">Uncharacterized protein</fullName>
    </submittedName>
</protein>
<dbReference type="GeneID" id="100839849"/>